<dbReference type="STRING" id="1416801.SAMN05192553_103163"/>
<dbReference type="Pfam" id="PF13970">
    <property type="entry name" value="DUF4221"/>
    <property type="match status" value="1"/>
</dbReference>
<dbReference type="EMBL" id="FNZH01000003">
    <property type="protein sequence ID" value="SEJ30812.1"/>
    <property type="molecule type" value="Genomic_DNA"/>
</dbReference>
<dbReference type="Proteomes" id="UP000199403">
    <property type="component" value="Unassembled WGS sequence"/>
</dbReference>
<name>A0A1H6Y118_9BACT</name>
<proteinExistence type="predicted"/>
<reference evidence="2" key="1">
    <citation type="submission" date="2016-10" db="EMBL/GenBank/DDBJ databases">
        <authorList>
            <person name="Varghese N."/>
            <person name="Submissions S."/>
        </authorList>
    </citation>
    <scope>NUCLEOTIDE SEQUENCE [LARGE SCALE GENOMIC DNA]</scope>
    <source>
        <strain evidence="2">IBRC-M 10761</strain>
    </source>
</reference>
<dbReference type="RefSeq" id="WP_092173282.1">
    <property type="nucleotide sequence ID" value="NZ_FNZH01000003.1"/>
</dbReference>
<evidence type="ECO:0008006" key="3">
    <source>
        <dbReference type="Google" id="ProtNLM"/>
    </source>
</evidence>
<sequence>MSKFGFFIILLLIVGCGSPEKRNLGQQRQLSFSLDTVLVDPGDEILYLRANLGNAELSADGLFLYNYNPTDHALEKIDLDELKFVEKIPFEREGPQGTGSFNPFFLLGVDSILVAGSLKHAAIFNFKGEKLEEVKIQEVLDQSGILDGGNRFRINSVISGSENRYFGFVTDWTAKSRQLIKVDVPDRTVTELALPAFDKLEEYHVTQFSGGQVSGFLVSQIMLQTEGESIVISNNVFNELYVYLPEKDSLLVKTYESRLTPNQKTPYYPKQVESDEAMERIRATGTAEINFERLLWDKVTTRYYRFSYQADVETVEKDGWFYLSATNVRVYLTVFDKNLEMITEAIVPQLTTIPQTYFVKDGAIWIFENMEDELGFVRLSIDF</sequence>
<evidence type="ECO:0000313" key="2">
    <source>
        <dbReference type="Proteomes" id="UP000199403"/>
    </source>
</evidence>
<dbReference type="PROSITE" id="PS51257">
    <property type="entry name" value="PROKAR_LIPOPROTEIN"/>
    <property type="match status" value="1"/>
</dbReference>
<gene>
    <name evidence="1" type="ORF">SAMN05192553_103163</name>
</gene>
<protein>
    <recommendedName>
        <fullName evidence="3">TolB-like 6-blade propeller-like</fullName>
    </recommendedName>
</protein>
<organism evidence="1 2">
    <name type="scientific">Cyclobacterium xiamenense</name>
    <dbReference type="NCBI Taxonomy" id="1297121"/>
    <lineage>
        <taxon>Bacteria</taxon>
        <taxon>Pseudomonadati</taxon>
        <taxon>Bacteroidota</taxon>
        <taxon>Cytophagia</taxon>
        <taxon>Cytophagales</taxon>
        <taxon>Cyclobacteriaceae</taxon>
        <taxon>Cyclobacterium</taxon>
    </lineage>
</organism>
<evidence type="ECO:0000313" key="1">
    <source>
        <dbReference type="EMBL" id="SEJ30812.1"/>
    </source>
</evidence>
<dbReference type="AlphaFoldDB" id="A0A1H6Y118"/>
<dbReference type="OrthoDB" id="833511at2"/>
<dbReference type="InterPro" id="IPR025316">
    <property type="entry name" value="DUF4221"/>
</dbReference>
<keyword evidence="2" id="KW-1185">Reference proteome</keyword>
<accession>A0A1H6Y118</accession>